<gene>
    <name evidence="10" type="ORF">DF222_01195</name>
</gene>
<evidence type="ECO:0000313" key="11">
    <source>
        <dbReference type="Proteomes" id="UP000244989"/>
    </source>
</evidence>
<dbReference type="RefSeq" id="WP_108431700.1">
    <property type="nucleotide sequence ID" value="NZ_CP026947.1"/>
</dbReference>
<comment type="caution">
    <text evidence="10">The sequence shown here is derived from an EMBL/GenBank/DDBJ whole genome shotgun (WGS) entry which is preliminary data.</text>
</comment>
<evidence type="ECO:0000256" key="7">
    <source>
        <dbReference type="ARBA" id="ARBA00023014"/>
    </source>
</evidence>
<comment type="similarity">
    <text evidence="2">Belongs to the class-V pyridoxal-phosphate-dependent aminotransferase family. NifS/IscS subfamily.</text>
</comment>
<accession>A0A2U1T9C3</accession>
<keyword evidence="3" id="KW-0808">Transferase</keyword>
<protein>
    <submittedName>
        <fullName evidence="10">Cysteine desulfurase</fullName>
    </submittedName>
</protein>
<dbReference type="Gene3D" id="1.10.260.50">
    <property type="match status" value="1"/>
</dbReference>
<dbReference type="InterPro" id="IPR016454">
    <property type="entry name" value="Cysteine_dSase"/>
</dbReference>
<dbReference type="PIRSF" id="PIRSF005572">
    <property type="entry name" value="NifS"/>
    <property type="match status" value="1"/>
</dbReference>
<dbReference type="GO" id="GO:0051536">
    <property type="term" value="F:iron-sulfur cluster binding"/>
    <property type="evidence" value="ECO:0007669"/>
    <property type="project" value="UniProtKB-KW"/>
</dbReference>
<evidence type="ECO:0000256" key="1">
    <source>
        <dbReference type="ARBA" id="ARBA00001933"/>
    </source>
</evidence>
<dbReference type="GO" id="GO:0031071">
    <property type="term" value="F:cysteine desulfurase activity"/>
    <property type="evidence" value="ECO:0007669"/>
    <property type="project" value="UniProtKB-EC"/>
</dbReference>
<organism evidence="10 11">
    <name type="scientific">Corynebacterium yudongzhengii</name>
    <dbReference type="NCBI Taxonomy" id="2080740"/>
    <lineage>
        <taxon>Bacteria</taxon>
        <taxon>Bacillati</taxon>
        <taxon>Actinomycetota</taxon>
        <taxon>Actinomycetes</taxon>
        <taxon>Mycobacteriales</taxon>
        <taxon>Corynebacteriaceae</taxon>
        <taxon>Corynebacterium</taxon>
    </lineage>
</organism>
<dbReference type="EMBL" id="QEEZ01000002">
    <property type="protein sequence ID" value="PWC02589.1"/>
    <property type="molecule type" value="Genomic_DNA"/>
</dbReference>
<comment type="cofactor">
    <cofactor evidence="1">
        <name>pyridoxal 5'-phosphate</name>
        <dbReference type="ChEBI" id="CHEBI:597326"/>
    </cofactor>
</comment>
<dbReference type="InterPro" id="IPR015421">
    <property type="entry name" value="PyrdxlP-dep_Trfase_major"/>
</dbReference>
<evidence type="ECO:0000313" key="10">
    <source>
        <dbReference type="EMBL" id="PWC02589.1"/>
    </source>
</evidence>
<feature type="domain" description="Aminotransferase class V" evidence="9">
    <location>
        <begin position="4"/>
        <end position="355"/>
    </location>
</feature>
<dbReference type="OrthoDB" id="9808002at2"/>
<proteinExistence type="inferred from homology"/>
<dbReference type="SUPFAM" id="SSF53383">
    <property type="entry name" value="PLP-dependent transferases"/>
    <property type="match status" value="1"/>
</dbReference>
<evidence type="ECO:0000256" key="3">
    <source>
        <dbReference type="ARBA" id="ARBA00022679"/>
    </source>
</evidence>
<evidence type="ECO:0000256" key="8">
    <source>
        <dbReference type="ARBA" id="ARBA00050776"/>
    </source>
</evidence>
<dbReference type="GO" id="GO:0046872">
    <property type="term" value="F:metal ion binding"/>
    <property type="evidence" value="ECO:0007669"/>
    <property type="project" value="UniProtKB-KW"/>
</dbReference>
<dbReference type="Pfam" id="PF00266">
    <property type="entry name" value="Aminotran_5"/>
    <property type="match status" value="1"/>
</dbReference>
<sequence>MQPTYFDHAATSPMRAVAIEAYVKHADKLNPGAAYAAGRRARSVLDDAREQIAALLGADPIEVIFTASGTEADNLAIQGLFSAASSSRVVTSPLEHPAVAETVRALEAEVDYLGVDRSGHVVDFSALDTPAAVVTCMMANNETGAIQPIEEIAARAAATKSPMHVDAVQAVGKLEIDFHALGITTLAASAHKFGGPRGTGFLLARRSPAPSAILHGGGQERGIRPGTVDVAAAAATAAALQEAYDEREAEHTRVQRLRDRLESEICRQVDDVVINSREPVLPSHLHVSFPGADGDSLIMLLDSLGISASTGSACHSGVSRRSETLEAMGLTLDEGIGSLRLSLGPTTTEEDVSAFSAEIADVVQRARLAGQR</sequence>
<evidence type="ECO:0000256" key="2">
    <source>
        <dbReference type="ARBA" id="ARBA00006490"/>
    </source>
</evidence>
<evidence type="ECO:0000256" key="6">
    <source>
        <dbReference type="ARBA" id="ARBA00023004"/>
    </source>
</evidence>
<dbReference type="InterPro" id="IPR000192">
    <property type="entry name" value="Aminotrans_V_dom"/>
</dbReference>
<dbReference type="KEGG" id="cyz:C3B44_06725"/>
<keyword evidence="4" id="KW-0479">Metal-binding</keyword>
<dbReference type="PANTHER" id="PTHR11601">
    <property type="entry name" value="CYSTEINE DESULFURYLASE FAMILY MEMBER"/>
    <property type="match status" value="1"/>
</dbReference>
<dbReference type="Gene3D" id="3.40.640.10">
    <property type="entry name" value="Type I PLP-dependent aspartate aminotransferase-like (Major domain)"/>
    <property type="match status" value="1"/>
</dbReference>
<keyword evidence="5" id="KW-0663">Pyridoxal phosphate</keyword>
<name>A0A2U1T9C3_9CORY</name>
<dbReference type="Proteomes" id="UP000244989">
    <property type="component" value="Unassembled WGS sequence"/>
</dbReference>
<dbReference type="InterPro" id="IPR015422">
    <property type="entry name" value="PyrdxlP-dep_Trfase_small"/>
</dbReference>
<dbReference type="InterPro" id="IPR015424">
    <property type="entry name" value="PyrdxlP-dep_Trfase"/>
</dbReference>
<keyword evidence="11" id="KW-1185">Reference proteome</keyword>
<reference evidence="11" key="1">
    <citation type="submission" date="2018-04" db="EMBL/GenBank/DDBJ databases">
        <authorList>
            <person name="Liu S."/>
            <person name="Wang Z."/>
            <person name="Li J."/>
        </authorList>
    </citation>
    <scope>NUCLEOTIDE SEQUENCE [LARGE SCALE GENOMIC DNA]</scope>
    <source>
        <strain evidence="11">2189</strain>
    </source>
</reference>
<dbReference type="AlphaFoldDB" id="A0A2U1T9C3"/>
<evidence type="ECO:0000256" key="5">
    <source>
        <dbReference type="ARBA" id="ARBA00022898"/>
    </source>
</evidence>
<evidence type="ECO:0000256" key="4">
    <source>
        <dbReference type="ARBA" id="ARBA00022723"/>
    </source>
</evidence>
<evidence type="ECO:0000259" key="9">
    <source>
        <dbReference type="Pfam" id="PF00266"/>
    </source>
</evidence>
<dbReference type="Gene3D" id="3.90.1150.10">
    <property type="entry name" value="Aspartate Aminotransferase, domain 1"/>
    <property type="match status" value="1"/>
</dbReference>
<keyword evidence="7" id="KW-0411">Iron-sulfur</keyword>
<keyword evidence="6" id="KW-0408">Iron</keyword>
<dbReference type="PANTHER" id="PTHR11601:SF34">
    <property type="entry name" value="CYSTEINE DESULFURASE"/>
    <property type="match status" value="1"/>
</dbReference>
<comment type="catalytic activity">
    <reaction evidence="8">
        <text>(sulfur carrier)-H + L-cysteine = (sulfur carrier)-SH + L-alanine</text>
        <dbReference type="Rhea" id="RHEA:43892"/>
        <dbReference type="Rhea" id="RHEA-COMP:14737"/>
        <dbReference type="Rhea" id="RHEA-COMP:14739"/>
        <dbReference type="ChEBI" id="CHEBI:29917"/>
        <dbReference type="ChEBI" id="CHEBI:35235"/>
        <dbReference type="ChEBI" id="CHEBI:57972"/>
        <dbReference type="ChEBI" id="CHEBI:64428"/>
        <dbReference type="EC" id="2.8.1.7"/>
    </reaction>
</comment>